<accession>A0A814VP22</accession>
<dbReference type="Proteomes" id="UP000663828">
    <property type="component" value="Unassembled WGS sequence"/>
</dbReference>
<keyword evidence="4" id="KW-1185">Reference proteome</keyword>
<dbReference type="SUPFAM" id="SSF49417">
    <property type="entry name" value="p53-like transcription factors"/>
    <property type="match status" value="1"/>
</dbReference>
<dbReference type="Gene3D" id="1.25.40.20">
    <property type="entry name" value="Ankyrin repeat-containing domain"/>
    <property type="match status" value="1"/>
</dbReference>
<dbReference type="EMBL" id="CAJNOR010001713">
    <property type="protein sequence ID" value="CAF1188029.1"/>
    <property type="molecule type" value="Genomic_DNA"/>
</dbReference>
<name>A0A814VP22_ADIRI</name>
<sequence>MSAFTDLDEPWGPNPNSPEFVITELSQIDFAALTEILSSGELTGANSPNSSNLSGSTSEGVFASESTGTNDLFDNSPLPPYSELQQSEPLEIIAQPNEEYRGRYKCENSPANRFIRTDPEKSLYQYPTIKIPKQWRCWNRWQRLYIRVTLVTEKSGTGSNYYIHPYELTAVDGDVFQDPSQNNSLYFPVNEKEMLTGEKSFRLIITKKKQEELKVHGALIPFDDGVEPLCQLRGEPIQNIKQTIEFYQLAASKFAFMIAHRTDAISKPICQWETLVFSTSMIDTTTSGSRSPARQFNDTRASSLIKCIPQKVDWRGNEEIVIILPQQSNRQKNYTITFDFTPHPLEVVNNITHVDKRVFSFMAPQCPLPFTDQPRTFPMTIRENNVVIALVNFTYVPPISMTVNLCPVCSQTTFANQGNTASNKRQRGREEFDSVEIVNDLTLQIAAMGIERENSEASSSSSSSSSSSESMRSAATTTTATGTTAATAAARDNHAAKLDRYLDQLQEALVQFVQTNDPSRLFRRTRVLLSKCEDSPPPLHVAIERGHISLALTIIEQVASMREENNILERRNESGENVLLVGGRCNAWKVIEMLVKMRKDVIERVDNDGNNLLHKIGSVKDDAGAETIKNLFNIMSEEVKTNLLMQMNKNGETPARTAELHENTFCFELLSRN</sequence>
<dbReference type="GO" id="GO:0003677">
    <property type="term" value="F:DNA binding"/>
    <property type="evidence" value="ECO:0007669"/>
    <property type="project" value="InterPro"/>
</dbReference>
<feature type="region of interest" description="Disordered" evidence="1">
    <location>
        <begin position="43"/>
        <end position="88"/>
    </location>
</feature>
<evidence type="ECO:0000256" key="1">
    <source>
        <dbReference type="SAM" id="MobiDB-lite"/>
    </source>
</evidence>
<dbReference type="InterPro" id="IPR036770">
    <property type="entry name" value="Ankyrin_rpt-contain_sf"/>
</dbReference>
<dbReference type="InterPro" id="IPR037059">
    <property type="entry name" value="RHD_DNA_bind_dom_sf"/>
</dbReference>
<comment type="caution">
    <text evidence="3">The sequence shown here is derived from an EMBL/GenBank/DDBJ whole genome shotgun (WGS) entry which is preliminary data.</text>
</comment>
<dbReference type="GO" id="GO:0003700">
    <property type="term" value="F:DNA-binding transcription factor activity"/>
    <property type="evidence" value="ECO:0007669"/>
    <property type="project" value="InterPro"/>
</dbReference>
<dbReference type="AlphaFoldDB" id="A0A814VP22"/>
<feature type="domain" description="RHD" evidence="2">
    <location>
        <begin position="85"/>
        <end position="210"/>
    </location>
</feature>
<dbReference type="InterPro" id="IPR008967">
    <property type="entry name" value="p53-like_TF_DNA-bd_sf"/>
</dbReference>
<feature type="compositionally biased region" description="Polar residues" evidence="1">
    <location>
        <begin position="64"/>
        <end position="73"/>
    </location>
</feature>
<evidence type="ECO:0000313" key="4">
    <source>
        <dbReference type="Proteomes" id="UP000663828"/>
    </source>
</evidence>
<feature type="region of interest" description="Disordered" evidence="1">
    <location>
        <begin position="452"/>
        <end position="488"/>
    </location>
</feature>
<evidence type="ECO:0000259" key="2">
    <source>
        <dbReference type="PROSITE" id="PS50254"/>
    </source>
</evidence>
<gene>
    <name evidence="3" type="ORF">XAT740_LOCUS22953</name>
</gene>
<feature type="compositionally biased region" description="Low complexity" evidence="1">
    <location>
        <begin position="456"/>
        <end position="488"/>
    </location>
</feature>
<dbReference type="InterPro" id="IPR011539">
    <property type="entry name" value="RHD_DNA_bind_dom"/>
</dbReference>
<evidence type="ECO:0000313" key="3">
    <source>
        <dbReference type="EMBL" id="CAF1188029.1"/>
    </source>
</evidence>
<feature type="compositionally biased region" description="Low complexity" evidence="1">
    <location>
        <begin position="46"/>
        <end position="58"/>
    </location>
</feature>
<dbReference type="Gene3D" id="2.60.40.340">
    <property type="entry name" value="Rel homology domain (RHD), DNA-binding domain"/>
    <property type="match status" value="1"/>
</dbReference>
<dbReference type="SUPFAM" id="SSF48403">
    <property type="entry name" value="Ankyrin repeat"/>
    <property type="match status" value="1"/>
</dbReference>
<dbReference type="PROSITE" id="PS50254">
    <property type="entry name" value="REL_2"/>
    <property type="match status" value="1"/>
</dbReference>
<protein>
    <recommendedName>
        <fullName evidence="2">RHD domain-containing protein</fullName>
    </recommendedName>
</protein>
<reference evidence="3" key="1">
    <citation type="submission" date="2021-02" db="EMBL/GenBank/DDBJ databases">
        <authorList>
            <person name="Nowell W R."/>
        </authorList>
    </citation>
    <scope>NUCLEOTIDE SEQUENCE</scope>
</reference>
<organism evidence="3 4">
    <name type="scientific">Adineta ricciae</name>
    <name type="common">Rotifer</name>
    <dbReference type="NCBI Taxonomy" id="249248"/>
    <lineage>
        <taxon>Eukaryota</taxon>
        <taxon>Metazoa</taxon>
        <taxon>Spiralia</taxon>
        <taxon>Gnathifera</taxon>
        <taxon>Rotifera</taxon>
        <taxon>Eurotatoria</taxon>
        <taxon>Bdelloidea</taxon>
        <taxon>Adinetida</taxon>
        <taxon>Adinetidae</taxon>
        <taxon>Adineta</taxon>
    </lineage>
</organism>
<proteinExistence type="predicted"/>